<reference evidence="3 4" key="1">
    <citation type="submission" date="2019-02" db="EMBL/GenBank/DDBJ databases">
        <title>Deep-cultivation of Planctomycetes and their phenomic and genomic characterization uncovers novel biology.</title>
        <authorList>
            <person name="Wiegand S."/>
            <person name="Jogler M."/>
            <person name="Boedeker C."/>
            <person name="Pinto D."/>
            <person name="Vollmers J."/>
            <person name="Rivas-Marin E."/>
            <person name="Kohn T."/>
            <person name="Peeters S.H."/>
            <person name="Heuer A."/>
            <person name="Rast P."/>
            <person name="Oberbeckmann S."/>
            <person name="Bunk B."/>
            <person name="Jeske O."/>
            <person name="Meyerdierks A."/>
            <person name="Storesund J.E."/>
            <person name="Kallscheuer N."/>
            <person name="Luecker S."/>
            <person name="Lage O.M."/>
            <person name="Pohl T."/>
            <person name="Merkel B.J."/>
            <person name="Hornburger P."/>
            <person name="Mueller R.-W."/>
            <person name="Bruemmer F."/>
            <person name="Labrenz M."/>
            <person name="Spormann A.M."/>
            <person name="Op den Camp H."/>
            <person name="Overmann J."/>
            <person name="Amann R."/>
            <person name="Jetten M.S.M."/>
            <person name="Mascher T."/>
            <person name="Medema M.H."/>
            <person name="Devos D.P."/>
            <person name="Kaster A.-K."/>
            <person name="Ovreas L."/>
            <person name="Rohde M."/>
            <person name="Galperin M.Y."/>
            <person name="Jogler C."/>
        </authorList>
    </citation>
    <scope>NUCLEOTIDE SEQUENCE [LARGE SCALE GENOMIC DNA]</scope>
    <source>
        <strain evidence="3 4">Pla110</strain>
    </source>
</reference>
<feature type="transmembrane region" description="Helical" evidence="1">
    <location>
        <begin position="147"/>
        <end position="165"/>
    </location>
</feature>
<evidence type="ECO:0000259" key="2">
    <source>
        <dbReference type="Pfam" id="PF14219"/>
    </source>
</evidence>
<keyword evidence="1" id="KW-0472">Membrane</keyword>
<dbReference type="KEGG" id="plon:Pla110_01600"/>
<feature type="domain" description="DUF4328" evidence="2">
    <location>
        <begin position="59"/>
        <end position="199"/>
    </location>
</feature>
<evidence type="ECO:0000256" key="1">
    <source>
        <dbReference type="SAM" id="Phobius"/>
    </source>
</evidence>
<evidence type="ECO:0000313" key="3">
    <source>
        <dbReference type="EMBL" id="QDU78456.1"/>
    </source>
</evidence>
<keyword evidence="4" id="KW-1185">Reference proteome</keyword>
<dbReference type="AlphaFoldDB" id="A0A518CGU8"/>
<protein>
    <recommendedName>
        <fullName evidence="2">DUF4328 domain-containing protein</fullName>
    </recommendedName>
</protein>
<accession>A0A518CGU8</accession>
<gene>
    <name evidence="3" type="ORF">Pla110_01600</name>
</gene>
<dbReference type="RefSeq" id="WP_144992227.1">
    <property type="nucleotide sequence ID" value="NZ_CP036281.1"/>
</dbReference>
<dbReference type="EMBL" id="CP036281">
    <property type="protein sequence ID" value="QDU78456.1"/>
    <property type="molecule type" value="Genomic_DNA"/>
</dbReference>
<dbReference type="InterPro" id="IPR025565">
    <property type="entry name" value="DUF4328"/>
</dbReference>
<keyword evidence="1" id="KW-1133">Transmembrane helix</keyword>
<feature type="transmembrane region" description="Helical" evidence="1">
    <location>
        <begin position="20"/>
        <end position="41"/>
    </location>
</feature>
<evidence type="ECO:0000313" key="4">
    <source>
        <dbReference type="Proteomes" id="UP000317178"/>
    </source>
</evidence>
<dbReference type="OrthoDB" id="4174975at2"/>
<feature type="transmembrane region" description="Helical" evidence="1">
    <location>
        <begin position="171"/>
        <end position="193"/>
    </location>
</feature>
<keyword evidence="1" id="KW-0812">Transmembrane</keyword>
<dbReference type="Proteomes" id="UP000317178">
    <property type="component" value="Chromosome"/>
</dbReference>
<proteinExistence type="predicted"/>
<organism evidence="3 4">
    <name type="scientific">Polystyrenella longa</name>
    <dbReference type="NCBI Taxonomy" id="2528007"/>
    <lineage>
        <taxon>Bacteria</taxon>
        <taxon>Pseudomonadati</taxon>
        <taxon>Planctomycetota</taxon>
        <taxon>Planctomycetia</taxon>
        <taxon>Planctomycetales</taxon>
        <taxon>Planctomycetaceae</taxon>
        <taxon>Polystyrenella</taxon>
    </lineage>
</organism>
<name>A0A518CGU8_9PLAN</name>
<feature type="transmembrane region" description="Helical" evidence="1">
    <location>
        <begin position="61"/>
        <end position="84"/>
    </location>
</feature>
<sequence>MANPRNYTYNDISKLTTFTVVTILIRAVGVLVMSSLSVYHLMLVENKGQLDSRTLVVENLVVVSALCVLLLLLLNFLVYLVWIYRVCKNAHALSLNHPVRFSPGWAVGWYFVPIANIFKPPRVMAAIWSNSSPDISREGSDDSNQTINLWWALWILTSVVNQVSANENLAISTQTTLTIVALGMDLCLCYLWINIVRQVQSMQQEKFAIYDNLSVTCSACGEPIVNSKAANCEMCGEPVPASATTGSDSFL</sequence>
<dbReference type="Pfam" id="PF14219">
    <property type="entry name" value="DUF4328"/>
    <property type="match status" value="1"/>
</dbReference>